<feature type="domain" description="Carboxylesterase type B" evidence="4">
    <location>
        <begin position="8"/>
        <end position="320"/>
    </location>
</feature>
<evidence type="ECO:0000313" key="6">
    <source>
        <dbReference type="Proteomes" id="UP000199111"/>
    </source>
</evidence>
<organism evidence="5 6">
    <name type="scientific">Streptosporangium canum</name>
    <dbReference type="NCBI Taxonomy" id="324952"/>
    <lineage>
        <taxon>Bacteria</taxon>
        <taxon>Bacillati</taxon>
        <taxon>Actinomycetota</taxon>
        <taxon>Actinomycetes</taxon>
        <taxon>Streptosporangiales</taxon>
        <taxon>Streptosporangiaceae</taxon>
        <taxon>Streptosporangium</taxon>
    </lineage>
</organism>
<dbReference type="InterPro" id="IPR019826">
    <property type="entry name" value="Carboxylesterase_B_AS"/>
</dbReference>
<dbReference type="SUPFAM" id="SSF53474">
    <property type="entry name" value="alpha/beta-Hydrolases"/>
    <property type="match status" value="1"/>
</dbReference>
<protein>
    <recommendedName>
        <fullName evidence="3">Carboxylic ester hydrolase</fullName>
        <ecNumber evidence="3">3.1.1.-</ecNumber>
    </recommendedName>
</protein>
<dbReference type="GO" id="GO:0052689">
    <property type="term" value="F:carboxylic ester hydrolase activity"/>
    <property type="evidence" value="ECO:0007669"/>
    <property type="project" value="TreeGrafter"/>
</dbReference>
<evidence type="ECO:0000256" key="3">
    <source>
        <dbReference type="RuleBase" id="RU361235"/>
    </source>
</evidence>
<dbReference type="AlphaFoldDB" id="A0A1I4B1V4"/>
<dbReference type="Proteomes" id="UP000199111">
    <property type="component" value="Unassembled WGS sequence"/>
</dbReference>
<accession>A0A1I4B1V4</accession>
<dbReference type="InterPro" id="IPR029058">
    <property type="entry name" value="AB_hydrolase_fold"/>
</dbReference>
<sequence length="503" mass="52550">MNKATAGEIVATTGGRVRGRRVAGGVRATLGIPYAAPPFGAGRFREPRPASAWGGVRDCDRFGPVAPQSAHLPGAPAWSPDQDDTLSVNVWAPERAAGPLPVLFWIHGGAYTFGSSAQPEYDGAELARAGLVVVTCNYRLGFEGFGHVPGLPANRGLFDQVAALRWVRDNIAGFGGDPGNVTVAGQSAGAGSVACLLTMDRSRGLFRRAIAHSVPDAYYPPGLAAGLTRMVAAAAGVPATAGGLLSAAPHALVAASDRVVQDYRADPASGPLHYDTVIYGPVLDGDVLATDPLSALSAGTVREVDLLLCHTTQESWLMHRTGSMPPVTDEEGLARFAADFGLPDALVAGYRALLPDAPVLEVYLAMAGDAVFAEHTAGLARAHARAGGRAFLSRFARRRTSPDGGTARPWHAADVPFAFGNLDAVGVDFLIGGVPDGQDRALSRRMVRAWADFCATGDPGWPRLTAASAPVRSWGVPEDRVADDDATAVHALWRGVVPSRLRL</sequence>
<evidence type="ECO:0000256" key="2">
    <source>
        <dbReference type="ARBA" id="ARBA00022801"/>
    </source>
</evidence>
<dbReference type="Gene3D" id="3.40.50.1820">
    <property type="entry name" value="alpha/beta hydrolase"/>
    <property type="match status" value="1"/>
</dbReference>
<keyword evidence="6" id="KW-1185">Reference proteome</keyword>
<evidence type="ECO:0000313" key="5">
    <source>
        <dbReference type="EMBL" id="SFK62674.1"/>
    </source>
</evidence>
<evidence type="ECO:0000259" key="4">
    <source>
        <dbReference type="Pfam" id="PF00135"/>
    </source>
</evidence>
<dbReference type="PROSITE" id="PS00122">
    <property type="entry name" value="CARBOXYLESTERASE_B_1"/>
    <property type="match status" value="1"/>
</dbReference>
<dbReference type="InterPro" id="IPR050654">
    <property type="entry name" value="AChE-related_enzymes"/>
</dbReference>
<dbReference type="EC" id="3.1.1.-" evidence="3"/>
<comment type="similarity">
    <text evidence="1 3">Belongs to the type-B carboxylesterase/lipase family.</text>
</comment>
<dbReference type="RefSeq" id="WP_093890631.1">
    <property type="nucleotide sequence ID" value="NZ_FOQY01000030.1"/>
</dbReference>
<keyword evidence="2 3" id="KW-0378">Hydrolase</keyword>
<name>A0A1I4B1V4_9ACTN</name>
<feature type="domain" description="Carboxylesterase type B" evidence="4">
    <location>
        <begin position="363"/>
        <end position="460"/>
    </location>
</feature>
<proteinExistence type="inferred from homology"/>
<gene>
    <name evidence="5" type="ORF">SAMN05216275_13058</name>
</gene>
<dbReference type="Pfam" id="PF00135">
    <property type="entry name" value="COesterase"/>
    <property type="match status" value="2"/>
</dbReference>
<reference evidence="6" key="1">
    <citation type="submission" date="2016-10" db="EMBL/GenBank/DDBJ databases">
        <authorList>
            <person name="Varghese N."/>
            <person name="Submissions S."/>
        </authorList>
    </citation>
    <scope>NUCLEOTIDE SEQUENCE [LARGE SCALE GENOMIC DNA]</scope>
    <source>
        <strain evidence="6">CGMCC 4.2126</strain>
    </source>
</reference>
<dbReference type="PANTHER" id="PTHR43918">
    <property type="entry name" value="ACETYLCHOLINESTERASE"/>
    <property type="match status" value="1"/>
</dbReference>
<dbReference type="EMBL" id="FOQY01000030">
    <property type="protein sequence ID" value="SFK62674.1"/>
    <property type="molecule type" value="Genomic_DNA"/>
</dbReference>
<dbReference type="PANTHER" id="PTHR43918:SF4">
    <property type="entry name" value="CARBOXYLIC ESTER HYDROLASE"/>
    <property type="match status" value="1"/>
</dbReference>
<dbReference type="GeneID" id="96302045"/>
<dbReference type="InterPro" id="IPR002018">
    <property type="entry name" value="CarbesteraseB"/>
</dbReference>
<evidence type="ECO:0000256" key="1">
    <source>
        <dbReference type="ARBA" id="ARBA00005964"/>
    </source>
</evidence>